<accession>A0A1R3FXQ7</accession>
<reference evidence="2 3" key="1">
    <citation type="submission" date="2013-09" db="EMBL/GenBank/DDBJ databases">
        <title>Corchorus capsularis genome sequencing.</title>
        <authorList>
            <person name="Alam M."/>
            <person name="Haque M.S."/>
            <person name="Islam M.S."/>
            <person name="Emdad E.M."/>
            <person name="Islam M.M."/>
            <person name="Ahmed B."/>
            <person name="Halim A."/>
            <person name="Hossen Q.M.M."/>
            <person name="Hossain M.Z."/>
            <person name="Ahmed R."/>
            <person name="Khan M.M."/>
            <person name="Islam R."/>
            <person name="Rashid M.M."/>
            <person name="Khan S.A."/>
            <person name="Rahman M.S."/>
            <person name="Alam M."/>
        </authorList>
    </citation>
    <scope>NUCLEOTIDE SEQUENCE [LARGE SCALE GENOMIC DNA]</scope>
    <source>
        <strain evidence="3">cv. CVL-1</strain>
        <tissue evidence="2">Whole seedling</tissue>
    </source>
</reference>
<name>A0A1R3FXQ7_COCAP</name>
<dbReference type="Gramene" id="OMO50629">
    <property type="protein sequence ID" value="OMO50629"/>
    <property type="gene ID" value="CCACVL1_30340"/>
</dbReference>
<dbReference type="Proteomes" id="UP000188268">
    <property type="component" value="Unassembled WGS sequence"/>
</dbReference>
<feature type="region of interest" description="Disordered" evidence="1">
    <location>
        <begin position="1"/>
        <end position="65"/>
    </location>
</feature>
<dbReference type="AlphaFoldDB" id="A0A1R3FXQ7"/>
<dbReference type="EMBL" id="AWWV01016087">
    <property type="protein sequence ID" value="OMO50629.1"/>
    <property type="molecule type" value="Genomic_DNA"/>
</dbReference>
<dbReference type="OMA" id="CTHPPVM"/>
<sequence>MEEANEEGNDNINGSPVEETQEHGNDGINGDMDEAQEQEQGSDGMNDSDMDEAQEQGNDGIRRPKTLKNEEREVIYRILLQNYVYRKVRRSVKKMLVFAYSTSTKTIDHIWKQCMSVGDVRYRKTQNCDRKRVQIDVAQFQSIPLSKRSTFRCMATALNTSKYVCQRLHKKGLFRCYSNAIKPKLTPENKIARLLFYIKMLEDVSIPEDPTFNGMYDIVYIDEK</sequence>
<evidence type="ECO:0000313" key="3">
    <source>
        <dbReference type="Proteomes" id="UP000188268"/>
    </source>
</evidence>
<evidence type="ECO:0000313" key="2">
    <source>
        <dbReference type="EMBL" id="OMO50629.1"/>
    </source>
</evidence>
<comment type="caution">
    <text evidence="2">The sequence shown here is derived from an EMBL/GenBank/DDBJ whole genome shotgun (WGS) entry which is preliminary data.</text>
</comment>
<gene>
    <name evidence="2" type="ORF">CCACVL1_30340</name>
</gene>
<dbReference type="PANTHER" id="PTHR33889">
    <property type="entry name" value="OS04G0681850 PROTEIN"/>
    <property type="match status" value="1"/>
</dbReference>
<dbReference type="PANTHER" id="PTHR33889:SF1">
    <property type="entry name" value="OS03G0834800 PROTEIN"/>
    <property type="match status" value="1"/>
</dbReference>
<keyword evidence="3" id="KW-1185">Reference proteome</keyword>
<dbReference type="STRING" id="210143.A0A1R3FXQ7"/>
<evidence type="ECO:0000256" key="1">
    <source>
        <dbReference type="SAM" id="MobiDB-lite"/>
    </source>
</evidence>
<proteinExistence type="predicted"/>
<dbReference type="OrthoDB" id="1739492at2759"/>
<protein>
    <submittedName>
        <fullName evidence="2">Uncharacterized protein</fullName>
    </submittedName>
</protein>
<organism evidence="2 3">
    <name type="scientific">Corchorus capsularis</name>
    <name type="common">Jute</name>
    <dbReference type="NCBI Taxonomy" id="210143"/>
    <lineage>
        <taxon>Eukaryota</taxon>
        <taxon>Viridiplantae</taxon>
        <taxon>Streptophyta</taxon>
        <taxon>Embryophyta</taxon>
        <taxon>Tracheophyta</taxon>
        <taxon>Spermatophyta</taxon>
        <taxon>Magnoliopsida</taxon>
        <taxon>eudicotyledons</taxon>
        <taxon>Gunneridae</taxon>
        <taxon>Pentapetalae</taxon>
        <taxon>rosids</taxon>
        <taxon>malvids</taxon>
        <taxon>Malvales</taxon>
        <taxon>Malvaceae</taxon>
        <taxon>Grewioideae</taxon>
        <taxon>Apeibeae</taxon>
        <taxon>Corchorus</taxon>
    </lineage>
</organism>